<reference evidence="6 7" key="1">
    <citation type="journal article" date="2011" name="Stand. Genomic Sci.">
        <title>Complete genome sequence of Thermomonospora curvata type strain (B9).</title>
        <authorList>
            <person name="Chertkov O."/>
            <person name="Sikorski J."/>
            <person name="Nolan M."/>
            <person name="Lapidus A."/>
            <person name="Lucas S."/>
            <person name="Del Rio T.G."/>
            <person name="Tice H."/>
            <person name="Cheng J.F."/>
            <person name="Goodwin L."/>
            <person name="Pitluck S."/>
            <person name="Liolios K."/>
            <person name="Ivanova N."/>
            <person name="Mavromatis K."/>
            <person name="Mikhailova N."/>
            <person name="Ovchinnikova G."/>
            <person name="Pati A."/>
            <person name="Chen A."/>
            <person name="Palaniappan K."/>
            <person name="Djao O.D."/>
            <person name="Land M."/>
            <person name="Hauser L."/>
            <person name="Chang Y.J."/>
            <person name="Jeffries C.D."/>
            <person name="Brettin T."/>
            <person name="Han C."/>
            <person name="Detter J.C."/>
            <person name="Rohde M."/>
            <person name="Goker M."/>
            <person name="Woyke T."/>
            <person name="Bristow J."/>
            <person name="Eisen J.A."/>
            <person name="Markowitz V."/>
            <person name="Hugenholtz P."/>
            <person name="Klenk H.P."/>
            <person name="Kyrpides N.C."/>
        </authorList>
    </citation>
    <scope>NUCLEOTIDE SEQUENCE [LARGE SCALE GENOMIC DNA]</scope>
    <source>
        <strain evidence="7">ATCC 19995 / DSM 43183 / JCM 3096 / KCTC 9072 / NBRC 15933 / NCIMB 10081 / Henssen B9</strain>
    </source>
</reference>
<proteinExistence type="predicted"/>
<feature type="domain" description="HTH merR-type" evidence="5">
    <location>
        <begin position="1"/>
        <end position="68"/>
    </location>
</feature>
<evidence type="ECO:0000256" key="1">
    <source>
        <dbReference type="ARBA" id="ARBA00022491"/>
    </source>
</evidence>
<dbReference type="PRINTS" id="PR00040">
    <property type="entry name" value="HTHMERR"/>
</dbReference>
<dbReference type="STRING" id="471852.Tcur_4735"/>
<dbReference type="InterPro" id="IPR000551">
    <property type="entry name" value="MerR-type_HTH_dom"/>
</dbReference>
<dbReference type="HOGENOM" id="CLU_060077_4_3_11"/>
<gene>
    <name evidence="6" type="ordered locus">Tcur_4735</name>
</gene>
<keyword evidence="1" id="KW-0678">Repressor</keyword>
<evidence type="ECO:0000259" key="5">
    <source>
        <dbReference type="PROSITE" id="PS50937"/>
    </source>
</evidence>
<evidence type="ECO:0000256" key="4">
    <source>
        <dbReference type="ARBA" id="ARBA00023163"/>
    </source>
</evidence>
<dbReference type="SMART" id="SM00422">
    <property type="entry name" value="HTH_MERR"/>
    <property type="match status" value="1"/>
</dbReference>
<evidence type="ECO:0000313" key="7">
    <source>
        <dbReference type="Proteomes" id="UP000001918"/>
    </source>
</evidence>
<evidence type="ECO:0000313" key="6">
    <source>
        <dbReference type="EMBL" id="ACZ00257.1"/>
    </source>
</evidence>
<name>D1A751_THECD</name>
<dbReference type="PROSITE" id="PS50937">
    <property type="entry name" value="HTH_MERR_2"/>
    <property type="match status" value="1"/>
</dbReference>
<keyword evidence="3" id="KW-0238">DNA-binding</keyword>
<dbReference type="eggNOG" id="COG0789">
    <property type="taxonomic scope" value="Bacteria"/>
</dbReference>
<dbReference type="GO" id="GO:0003700">
    <property type="term" value="F:DNA-binding transcription factor activity"/>
    <property type="evidence" value="ECO:0007669"/>
    <property type="project" value="InterPro"/>
</dbReference>
<dbReference type="PROSITE" id="PS00552">
    <property type="entry name" value="HTH_MERR_1"/>
    <property type="match status" value="1"/>
</dbReference>
<keyword evidence="7" id="KW-1185">Reference proteome</keyword>
<evidence type="ECO:0000256" key="3">
    <source>
        <dbReference type="ARBA" id="ARBA00023125"/>
    </source>
</evidence>
<organism evidence="6 7">
    <name type="scientific">Thermomonospora curvata (strain ATCC 19995 / DSM 43183 / JCM 3096 / KCTC 9072 / NBRC 15933 / NCIMB 10081 / Henssen B9)</name>
    <dbReference type="NCBI Taxonomy" id="471852"/>
    <lineage>
        <taxon>Bacteria</taxon>
        <taxon>Bacillati</taxon>
        <taxon>Actinomycetota</taxon>
        <taxon>Actinomycetes</taxon>
        <taxon>Streptosporangiales</taxon>
        <taxon>Thermomonosporaceae</taxon>
        <taxon>Thermomonospora</taxon>
    </lineage>
</organism>
<evidence type="ECO:0000256" key="2">
    <source>
        <dbReference type="ARBA" id="ARBA00023015"/>
    </source>
</evidence>
<dbReference type="KEGG" id="tcu:Tcur_4735"/>
<dbReference type="InterPro" id="IPR009061">
    <property type="entry name" value="DNA-bd_dom_put_sf"/>
</dbReference>
<dbReference type="GO" id="GO:0003677">
    <property type="term" value="F:DNA binding"/>
    <property type="evidence" value="ECO:0007669"/>
    <property type="project" value="UniProtKB-KW"/>
</dbReference>
<dbReference type="InterPro" id="IPR047057">
    <property type="entry name" value="MerR_fam"/>
</dbReference>
<dbReference type="EMBL" id="CP001738">
    <property type="protein sequence ID" value="ACZ00257.1"/>
    <property type="molecule type" value="Genomic_DNA"/>
</dbReference>
<keyword evidence="2" id="KW-0805">Transcription regulation</keyword>
<dbReference type="RefSeq" id="WP_012855038.1">
    <property type="nucleotide sequence ID" value="NC_013510.1"/>
</dbReference>
<accession>D1A751</accession>
<keyword evidence="4" id="KW-0804">Transcription</keyword>
<protein>
    <submittedName>
        <fullName evidence="6">Transcriptional regulator, MerR family</fullName>
    </submittedName>
</protein>
<dbReference type="SUPFAM" id="SSF46955">
    <property type="entry name" value="Putative DNA-binding domain"/>
    <property type="match status" value="1"/>
</dbReference>
<dbReference type="OrthoDB" id="5296483at2"/>
<dbReference type="Pfam" id="PF00376">
    <property type="entry name" value="MerR"/>
    <property type="match status" value="1"/>
</dbReference>
<dbReference type="Gene3D" id="1.10.1660.10">
    <property type="match status" value="1"/>
</dbReference>
<dbReference type="PANTHER" id="PTHR30204">
    <property type="entry name" value="REDOX-CYCLING DRUG-SENSING TRANSCRIPTIONAL ACTIVATOR SOXR"/>
    <property type="match status" value="1"/>
</dbReference>
<dbReference type="AlphaFoldDB" id="D1A751"/>
<dbReference type="Proteomes" id="UP000001918">
    <property type="component" value="Chromosome"/>
</dbReference>
<sequence length="123" mass="13849">MRIGEAARRAGVTPRALRYYEEQGLISVDRDHNGYRVYDAETVLLARDIARLLRAGLASEDVARFVHCLGKGDHEPPRDCRPLLDAFSERLSVLDERIKALTDLRDRVAGEIERMTGRLNGSS</sequence>
<dbReference type="PANTHER" id="PTHR30204:SF69">
    <property type="entry name" value="MERR-FAMILY TRANSCRIPTIONAL REGULATOR"/>
    <property type="match status" value="1"/>
</dbReference>